<dbReference type="Pfam" id="PF00560">
    <property type="entry name" value="LRR_1"/>
    <property type="match status" value="1"/>
</dbReference>
<evidence type="ECO:0000256" key="3">
    <source>
        <dbReference type="ARBA" id="ARBA00023786"/>
    </source>
</evidence>
<dbReference type="InterPro" id="IPR055414">
    <property type="entry name" value="LRR_R13L4/SHOC2-like"/>
</dbReference>
<gene>
    <name evidence="7" type="ORF">LUZ62_015361</name>
</gene>
<reference evidence="7" key="1">
    <citation type="submission" date="2022-08" db="EMBL/GenBank/DDBJ databases">
        <authorList>
            <person name="Marques A."/>
        </authorList>
    </citation>
    <scope>NUCLEOTIDE SEQUENCE</scope>
    <source>
        <strain evidence="7">RhyPub2mFocal</strain>
        <tissue evidence="7">Leaves</tissue>
    </source>
</reference>
<dbReference type="PANTHER" id="PTHR48051">
    <property type="match status" value="1"/>
</dbReference>
<keyword evidence="8" id="KW-1185">Reference proteome</keyword>
<keyword evidence="5" id="KW-0472">Membrane</keyword>
<comment type="caution">
    <text evidence="7">The sequence shown here is derived from an EMBL/GenBank/DDBJ whole genome shotgun (WGS) entry which is preliminary data.</text>
</comment>
<dbReference type="PANTHER" id="PTHR48051:SF54">
    <property type="entry name" value="LEUCINE-RICH REPEAT-CONTAINING PROTEIN"/>
    <property type="match status" value="1"/>
</dbReference>
<evidence type="ECO:0000256" key="4">
    <source>
        <dbReference type="ARBA" id="ARBA00037519"/>
    </source>
</evidence>
<dbReference type="InterPro" id="IPR003591">
    <property type="entry name" value="Leu-rich_rpt_typical-subtyp"/>
</dbReference>
<proteinExistence type="inferred from homology"/>
<evidence type="ECO:0000256" key="5">
    <source>
        <dbReference type="SAM" id="Phobius"/>
    </source>
</evidence>
<evidence type="ECO:0000259" key="6">
    <source>
        <dbReference type="Pfam" id="PF23598"/>
    </source>
</evidence>
<comment type="similarity">
    <text evidence="3">Belongs to the SHOC2 family.</text>
</comment>
<evidence type="ECO:0000256" key="2">
    <source>
        <dbReference type="ARBA" id="ARBA00022737"/>
    </source>
</evidence>
<dbReference type="SUPFAM" id="SSF52058">
    <property type="entry name" value="L domain-like"/>
    <property type="match status" value="1"/>
</dbReference>
<dbReference type="PROSITE" id="PS51450">
    <property type="entry name" value="LRR"/>
    <property type="match status" value="5"/>
</dbReference>
<dbReference type="FunFam" id="3.80.10.10:FF:000405">
    <property type="entry name" value="Plant intracellular Ras-group-related LRR protein 4"/>
    <property type="match status" value="1"/>
</dbReference>
<dbReference type="SMART" id="SM00364">
    <property type="entry name" value="LRR_BAC"/>
    <property type="match status" value="9"/>
</dbReference>
<keyword evidence="5" id="KW-1133">Transmembrane helix</keyword>
<keyword evidence="5" id="KW-0812">Transmembrane</keyword>
<dbReference type="AlphaFoldDB" id="A0AAV8GF05"/>
<feature type="transmembrane region" description="Helical" evidence="5">
    <location>
        <begin position="510"/>
        <end position="531"/>
    </location>
</feature>
<comment type="function">
    <text evidence="4">Leucine-rich repeat protein that likely mediates protein interactions, possibly in the context of signal transduction.</text>
</comment>
<dbReference type="InterPro" id="IPR001611">
    <property type="entry name" value="Leu-rich_rpt"/>
</dbReference>
<dbReference type="EMBL" id="JAMFTS010000001">
    <property type="protein sequence ID" value="KAJ4802795.1"/>
    <property type="molecule type" value="Genomic_DNA"/>
</dbReference>
<evidence type="ECO:0000313" key="7">
    <source>
        <dbReference type="EMBL" id="KAJ4802795.1"/>
    </source>
</evidence>
<sequence length="549" mass="62163">MAIKPAIANLIDELTSLYRSLPPRPTIEEVDAAMSVVDSSKSEEEAKLSELEKMERSTEVPEELFFVFKEAKRNWVSLVAYEQRKDAVHVLNLDKRLHVFDELIQRASKTVSPQDGDGEVGGERFEEVVKKKKKEEIKRALSFREDAWYGDDVNVKVESFKSEVSEGSGDPEKLSLIQVASVIESSAKKESRVLNLRGKLTDQIEWLPSSLGKLEETTQLDLSENRITALPTSIGNLKSLMKLDLHSNQLTNLPESFGDLCNLTELDLHANRLASLPTTIGKLVNLIDLDLSSNQLATLPDSIGNMTNLKRLNVETNELEELPYTIGSCVSLTELRLDFNRLKALPEAVGKLEKLQTLTLHYNRIKSLPTTMASLVSLRELDVSFNELESVPESLCFVTSLVRLNVSKNFADLRMLPRSIGNLEMLEELDISSDQIHILPDSFRFLSKLRVFNADETPLEVPPREIIKLGAQVYIYILLIHVSLNYHHEFFDMLGISETKNLNPRSVSCLWILLILLDASVTGMIFFRLHIKFFYRSIDKVKPRNRILA</sequence>
<keyword evidence="1" id="KW-0433">Leucine-rich repeat</keyword>
<dbReference type="Gene3D" id="3.80.10.10">
    <property type="entry name" value="Ribonuclease Inhibitor"/>
    <property type="match status" value="1"/>
</dbReference>
<protein>
    <submittedName>
        <fullName evidence="7">Plant intracellular Ras-group-related LRR protein 5</fullName>
    </submittedName>
</protein>
<evidence type="ECO:0000256" key="1">
    <source>
        <dbReference type="ARBA" id="ARBA00022614"/>
    </source>
</evidence>
<organism evidence="7 8">
    <name type="scientific">Rhynchospora pubera</name>
    <dbReference type="NCBI Taxonomy" id="906938"/>
    <lineage>
        <taxon>Eukaryota</taxon>
        <taxon>Viridiplantae</taxon>
        <taxon>Streptophyta</taxon>
        <taxon>Embryophyta</taxon>
        <taxon>Tracheophyta</taxon>
        <taxon>Spermatophyta</taxon>
        <taxon>Magnoliopsida</taxon>
        <taxon>Liliopsida</taxon>
        <taxon>Poales</taxon>
        <taxon>Cyperaceae</taxon>
        <taxon>Cyperoideae</taxon>
        <taxon>Rhynchosporeae</taxon>
        <taxon>Rhynchospora</taxon>
    </lineage>
</organism>
<dbReference type="InterPro" id="IPR032675">
    <property type="entry name" value="LRR_dom_sf"/>
</dbReference>
<dbReference type="SMART" id="SM00369">
    <property type="entry name" value="LRR_TYP"/>
    <property type="match status" value="9"/>
</dbReference>
<dbReference type="Pfam" id="PF13855">
    <property type="entry name" value="LRR_8"/>
    <property type="match status" value="1"/>
</dbReference>
<name>A0AAV8GF05_9POAL</name>
<keyword evidence="2" id="KW-0677">Repeat</keyword>
<dbReference type="GO" id="GO:0005737">
    <property type="term" value="C:cytoplasm"/>
    <property type="evidence" value="ECO:0007669"/>
    <property type="project" value="TreeGrafter"/>
</dbReference>
<dbReference type="InterPro" id="IPR050216">
    <property type="entry name" value="LRR_domain-containing"/>
</dbReference>
<accession>A0AAV8GF05</accession>
<dbReference type="Pfam" id="PF23598">
    <property type="entry name" value="LRR_14"/>
    <property type="match status" value="1"/>
</dbReference>
<feature type="domain" description="Disease resistance R13L4/SHOC-2-like LRR" evidence="6">
    <location>
        <begin position="348"/>
        <end position="453"/>
    </location>
</feature>
<dbReference type="Proteomes" id="UP001140206">
    <property type="component" value="Chromosome 1"/>
</dbReference>
<evidence type="ECO:0000313" key="8">
    <source>
        <dbReference type="Proteomes" id="UP001140206"/>
    </source>
</evidence>